<dbReference type="InterPro" id="IPR004353">
    <property type="entry name" value="Mon1"/>
</dbReference>
<dbReference type="Pfam" id="PF19036">
    <property type="entry name" value="Fuz_longin_1"/>
    <property type="match status" value="1"/>
</dbReference>
<feature type="region of interest" description="Disordered" evidence="2">
    <location>
        <begin position="1"/>
        <end position="115"/>
    </location>
</feature>
<dbReference type="PANTHER" id="PTHR13027:SF14">
    <property type="entry name" value="VACUOLAR FUSION PROTEIN MON1 HOMOLOG A"/>
    <property type="match status" value="1"/>
</dbReference>
<dbReference type="Proteomes" id="UP001352852">
    <property type="component" value="Unassembled WGS sequence"/>
</dbReference>
<dbReference type="PRINTS" id="PR01546">
    <property type="entry name" value="YEAST73DUF"/>
</dbReference>
<dbReference type="EMBL" id="JAHUTJ010027496">
    <property type="protein sequence ID" value="MED6275315.1"/>
    <property type="molecule type" value="Genomic_DNA"/>
</dbReference>
<accession>A0ABU7DLG4</accession>
<evidence type="ECO:0000313" key="4">
    <source>
        <dbReference type="EMBL" id="MED6275315.1"/>
    </source>
</evidence>
<gene>
    <name evidence="4" type="ORF">CHARACLAT_025324</name>
</gene>
<evidence type="ECO:0000256" key="2">
    <source>
        <dbReference type="SAM" id="MobiDB-lite"/>
    </source>
</evidence>
<organism evidence="4 5">
    <name type="scientific">Characodon lateralis</name>
    <dbReference type="NCBI Taxonomy" id="208331"/>
    <lineage>
        <taxon>Eukaryota</taxon>
        <taxon>Metazoa</taxon>
        <taxon>Chordata</taxon>
        <taxon>Craniata</taxon>
        <taxon>Vertebrata</taxon>
        <taxon>Euteleostomi</taxon>
        <taxon>Actinopterygii</taxon>
        <taxon>Neopterygii</taxon>
        <taxon>Teleostei</taxon>
        <taxon>Neoteleostei</taxon>
        <taxon>Acanthomorphata</taxon>
        <taxon>Ovalentaria</taxon>
        <taxon>Atherinomorphae</taxon>
        <taxon>Cyprinodontiformes</taxon>
        <taxon>Goodeidae</taxon>
        <taxon>Characodon</taxon>
    </lineage>
</organism>
<sequence>MDGGTGKANVSWENGMLAPVDRLRSDRADSPTPGLVVGTEPGAGQKSAIFYQARSYEDLTTEAEKEGQRATEPDSSEGHDEEEFNVLVEEKTPEEQLNTNASSESRTKEEDVSSEEWRSHKKHVFVLSEAGKPIYTRYGTEEALSSTMGVMMALVSFVEAEKNIIRSIHAGQRIL</sequence>
<evidence type="ECO:0000256" key="1">
    <source>
        <dbReference type="RuleBase" id="RU367048"/>
    </source>
</evidence>
<comment type="function">
    <text evidence="1">Plays an important role in membrane trafficking through the secretory apparatus.</text>
</comment>
<dbReference type="PANTHER" id="PTHR13027">
    <property type="entry name" value="SAND PROTEIN-RELATED"/>
    <property type="match status" value="1"/>
</dbReference>
<reference evidence="4 5" key="1">
    <citation type="submission" date="2021-06" db="EMBL/GenBank/DDBJ databases">
        <authorList>
            <person name="Palmer J.M."/>
        </authorList>
    </citation>
    <scope>NUCLEOTIDE SEQUENCE [LARGE SCALE GENOMIC DNA]</scope>
    <source>
        <strain evidence="4 5">CL_MEX2019</strain>
        <tissue evidence="4">Muscle</tissue>
    </source>
</reference>
<comment type="caution">
    <text evidence="4">The sequence shown here is derived from an EMBL/GenBank/DDBJ whole genome shotgun (WGS) entry which is preliminary data.</text>
</comment>
<evidence type="ECO:0000259" key="3">
    <source>
        <dbReference type="Pfam" id="PF19036"/>
    </source>
</evidence>
<evidence type="ECO:0000313" key="5">
    <source>
        <dbReference type="Proteomes" id="UP001352852"/>
    </source>
</evidence>
<feature type="domain" description="FUZ/MON1/HPS1 first Longin" evidence="3">
    <location>
        <begin position="122"/>
        <end position="172"/>
    </location>
</feature>
<protein>
    <recommendedName>
        <fullName evidence="1">Vacuolar fusion protein MON1 homolog</fullName>
    </recommendedName>
</protein>
<name>A0ABU7DLG4_9TELE</name>
<feature type="compositionally biased region" description="Polar residues" evidence="2">
    <location>
        <begin position="95"/>
        <end position="104"/>
    </location>
</feature>
<dbReference type="InterPro" id="IPR043972">
    <property type="entry name" value="FUZ/MON1/HPS1_longin_1"/>
</dbReference>
<proteinExistence type="inferred from homology"/>
<comment type="similarity">
    <text evidence="1">Belongs to the MON1/SAND family.</text>
</comment>
<feature type="compositionally biased region" description="Basic and acidic residues" evidence="2">
    <location>
        <begin position="105"/>
        <end position="115"/>
    </location>
</feature>
<keyword evidence="5" id="KW-1185">Reference proteome</keyword>
<feature type="compositionally biased region" description="Basic and acidic residues" evidence="2">
    <location>
        <begin position="62"/>
        <end position="78"/>
    </location>
</feature>